<dbReference type="EMBL" id="SRLO01020167">
    <property type="protein sequence ID" value="TNN23008.1"/>
    <property type="molecule type" value="Genomic_DNA"/>
</dbReference>
<evidence type="ECO:0000313" key="1">
    <source>
        <dbReference type="EMBL" id="TNN23008.1"/>
    </source>
</evidence>
<dbReference type="Proteomes" id="UP000314294">
    <property type="component" value="Unassembled WGS sequence"/>
</dbReference>
<protein>
    <submittedName>
        <fullName evidence="1">Uncharacterized protein</fullName>
    </submittedName>
</protein>
<accession>A0A4Z2E2N8</accession>
<keyword evidence="2" id="KW-1185">Reference proteome</keyword>
<reference evidence="1 2" key="1">
    <citation type="submission" date="2019-03" db="EMBL/GenBank/DDBJ databases">
        <title>First draft genome of Liparis tanakae, snailfish: a comprehensive survey of snailfish specific genes.</title>
        <authorList>
            <person name="Kim W."/>
            <person name="Song I."/>
            <person name="Jeong J.-H."/>
            <person name="Kim D."/>
            <person name="Kim S."/>
            <person name="Ryu S."/>
            <person name="Song J.Y."/>
            <person name="Lee S.K."/>
        </authorList>
    </citation>
    <scope>NUCLEOTIDE SEQUENCE [LARGE SCALE GENOMIC DNA]</scope>
    <source>
        <tissue evidence="1">Muscle</tissue>
    </source>
</reference>
<comment type="caution">
    <text evidence="1">The sequence shown here is derived from an EMBL/GenBank/DDBJ whole genome shotgun (WGS) entry which is preliminary data.</text>
</comment>
<gene>
    <name evidence="1" type="ORF">EYF80_066876</name>
</gene>
<name>A0A4Z2E2N8_9TELE</name>
<sequence length="47" mass="5144">MRSHVQVDQHQPPELDSKEFLLVSPDNFYKVEGAKDALICGNSGDAG</sequence>
<evidence type="ECO:0000313" key="2">
    <source>
        <dbReference type="Proteomes" id="UP000314294"/>
    </source>
</evidence>
<dbReference type="AlphaFoldDB" id="A0A4Z2E2N8"/>
<proteinExistence type="predicted"/>
<organism evidence="1 2">
    <name type="scientific">Liparis tanakae</name>
    <name type="common">Tanaka's snailfish</name>
    <dbReference type="NCBI Taxonomy" id="230148"/>
    <lineage>
        <taxon>Eukaryota</taxon>
        <taxon>Metazoa</taxon>
        <taxon>Chordata</taxon>
        <taxon>Craniata</taxon>
        <taxon>Vertebrata</taxon>
        <taxon>Euteleostomi</taxon>
        <taxon>Actinopterygii</taxon>
        <taxon>Neopterygii</taxon>
        <taxon>Teleostei</taxon>
        <taxon>Neoteleostei</taxon>
        <taxon>Acanthomorphata</taxon>
        <taxon>Eupercaria</taxon>
        <taxon>Perciformes</taxon>
        <taxon>Cottioidei</taxon>
        <taxon>Cottales</taxon>
        <taxon>Liparidae</taxon>
        <taxon>Liparis</taxon>
    </lineage>
</organism>